<feature type="region of interest" description="Disordered" evidence="2">
    <location>
        <begin position="1"/>
        <end position="25"/>
    </location>
</feature>
<keyword evidence="4" id="KW-1185">Reference proteome</keyword>
<gene>
    <name evidence="3" type="ORF">R1sor_027421</name>
</gene>
<evidence type="ECO:0000256" key="1">
    <source>
        <dbReference type="SAM" id="Coils"/>
    </source>
</evidence>
<dbReference type="Proteomes" id="UP001633002">
    <property type="component" value="Unassembled WGS sequence"/>
</dbReference>
<accession>A0ABD3GE56</accession>
<comment type="caution">
    <text evidence="3">The sequence shown here is derived from an EMBL/GenBank/DDBJ whole genome shotgun (WGS) entry which is preliminary data.</text>
</comment>
<feature type="region of interest" description="Disordered" evidence="2">
    <location>
        <begin position="389"/>
        <end position="413"/>
    </location>
</feature>
<feature type="region of interest" description="Disordered" evidence="2">
    <location>
        <begin position="172"/>
        <end position="199"/>
    </location>
</feature>
<dbReference type="AlphaFoldDB" id="A0ABD3GE56"/>
<feature type="coiled-coil region" evidence="1">
    <location>
        <begin position="447"/>
        <end position="474"/>
    </location>
</feature>
<sequence>MEMKDSSQTDRKDMRTSRSSERHHDASSLLKPNCVIALSSLATGVEGNFYAARCLAAGIWSLQMQAGLQPYDPSVQLVVLNQNGKFSFRSAIADGRLLCCSSQYHLGFERWEVDSQEAWSLQGRSLSNCTFRNQMHRLTLNVRITVLAEPTDLLGNPRITSALMTMTLPGARPPAESNGKITGLSSAEGGPEQQGIKSSKETLRRFLVKPEINRKASNPFTYTKDGPLCAGFQKSGVSVSISSSSENSLKSKGSPLPKPRLFALSSYEKPEGGRPAIHRVSVNGKATDWKPGTPTRNERLLSTPSFTASIIAAGSSPAEKVDEKQNGSHIFESGAPLPNGFTSEIPRQVRKWKRSIDGIEKLAPVDFGGNFRSFGGLKRSQEPLFTDAVDEDGTLSSPGSIDVSTSVSSGRQSPRVVIKRQPSKIDFQVPLETVCYNAEGTATEDGVEKLKYSESQMKAALENLRNDTARKEKEKIIHWKLQAAVHLLKTETQHNLTLTAKMAFEEAYIRAFQDAVKRNSWSLKDVRLQKKVVSSKERDMTPAITRYDPACRIKLQWTYPSKRVPSVKEVCAVCTYLSLFET</sequence>
<proteinExistence type="predicted"/>
<feature type="compositionally biased region" description="Polar residues" evidence="2">
    <location>
        <begin position="394"/>
        <end position="412"/>
    </location>
</feature>
<evidence type="ECO:0000256" key="2">
    <source>
        <dbReference type="SAM" id="MobiDB-lite"/>
    </source>
</evidence>
<evidence type="ECO:0000313" key="3">
    <source>
        <dbReference type="EMBL" id="KAL3677473.1"/>
    </source>
</evidence>
<evidence type="ECO:0000313" key="4">
    <source>
        <dbReference type="Proteomes" id="UP001633002"/>
    </source>
</evidence>
<name>A0ABD3GE56_9MARC</name>
<protein>
    <submittedName>
        <fullName evidence="3">Uncharacterized protein</fullName>
    </submittedName>
</protein>
<keyword evidence="1" id="KW-0175">Coiled coil</keyword>
<dbReference type="EMBL" id="JBJQOH010000008">
    <property type="protein sequence ID" value="KAL3677473.1"/>
    <property type="molecule type" value="Genomic_DNA"/>
</dbReference>
<reference evidence="3 4" key="1">
    <citation type="submission" date="2024-09" db="EMBL/GenBank/DDBJ databases">
        <title>Chromosome-scale assembly of Riccia sorocarpa.</title>
        <authorList>
            <person name="Paukszto L."/>
        </authorList>
    </citation>
    <scope>NUCLEOTIDE SEQUENCE [LARGE SCALE GENOMIC DNA]</scope>
    <source>
        <strain evidence="3">LP-2024</strain>
        <tissue evidence="3">Aerial parts of the thallus</tissue>
    </source>
</reference>
<organism evidence="3 4">
    <name type="scientific">Riccia sorocarpa</name>
    <dbReference type="NCBI Taxonomy" id="122646"/>
    <lineage>
        <taxon>Eukaryota</taxon>
        <taxon>Viridiplantae</taxon>
        <taxon>Streptophyta</taxon>
        <taxon>Embryophyta</taxon>
        <taxon>Marchantiophyta</taxon>
        <taxon>Marchantiopsida</taxon>
        <taxon>Marchantiidae</taxon>
        <taxon>Marchantiales</taxon>
        <taxon>Ricciaceae</taxon>
        <taxon>Riccia</taxon>
    </lineage>
</organism>